<keyword evidence="3" id="KW-1185">Reference proteome</keyword>
<sequence length="106" mass="11554">MCTSLPLLLILRFKATLTLLKLNLWCAGKAIVSLANPRRGLRLALPKDRLLGSALVWPNMASCCSGHSSFACCVKWDPIHHVMGFVAQEPNAKAHGASKRGFARMP</sequence>
<dbReference type="Proteomes" id="UP001187192">
    <property type="component" value="Unassembled WGS sequence"/>
</dbReference>
<reference evidence="2" key="1">
    <citation type="submission" date="2023-07" db="EMBL/GenBank/DDBJ databases">
        <title>draft genome sequence of fig (Ficus carica).</title>
        <authorList>
            <person name="Takahashi T."/>
            <person name="Nishimura K."/>
        </authorList>
    </citation>
    <scope>NUCLEOTIDE SEQUENCE</scope>
</reference>
<evidence type="ECO:0000313" key="2">
    <source>
        <dbReference type="EMBL" id="GMN23675.1"/>
    </source>
</evidence>
<evidence type="ECO:0008006" key="4">
    <source>
        <dbReference type="Google" id="ProtNLM"/>
    </source>
</evidence>
<gene>
    <name evidence="2" type="ORF">TIFTF001_000217</name>
</gene>
<accession>A0AA87Z208</accession>
<dbReference type="EMBL" id="BTGU01000001">
    <property type="protein sequence ID" value="GMN23675.1"/>
    <property type="molecule type" value="Genomic_DNA"/>
</dbReference>
<dbReference type="AlphaFoldDB" id="A0AA87Z208"/>
<evidence type="ECO:0000256" key="1">
    <source>
        <dbReference type="SAM" id="SignalP"/>
    </source>
</evidence>
<evidence type="ECO:0000313" key="3">
    <source>
        <dbReference type="Proteomes" id="UP001187192"/>
    </source>
</evidence>
<name>A0AA87Z208_FICCA</name>
<keyword evidence="1" id="KW-0732">Signal</keyword>
<comment type="caution">
    <text evidence="2">The sequence shown here is derived from an EMBL/GenBank/DDBJ whole genome shotgun (WGS) entry which is preliminary data.</text>
</comment>
<feature type="chain" id="PRO_5041690458" description="Secreted protein" evidence="1">
    <location>
        <begin position="19"/>
        <end position="106"/>
    </location>
</feature>
<feature type="signal peptide" evidence="1">
    <location>
        <begin position="1"/>
        <end position="18"/>
    </location>
</feature>
<organism evidence="2 3">
    <name type="scientific">Ficus carica</name>
    <name type="common">Common fig</name>
    <dbReference type="NCBI Taxonomy" id="3494"/>
    <lineage>
        <taxon>Eukaryota</taxon>
        <taxon>Viridiplantae</taxon>
        <taxon>Streptophyta</taxon>
        <taxon>Embryophyta</taxon>
        <taxon>Tracheophyta</taxon>
        <taxon>Spermatophyta</taxon>
        <taxon>Magnoliopsida</taxon>
        <taxon>eudicotyledons</taxon>
        <taxon>Gunneridae</taxon>
        <taxon>Pentapetalae</taxon>
        <taxon>rosids</taxon>
        <taxon>fabids</taxon>
        <taxon>Rosales</taxon>
        <taxon>Moraceae</taxon>
        <taxon>Ficeae</taxon>
        <taxon>Ficus</taxon>
    </lineage>
</organism>
<proteinExistence type="predicted"/>
<protein>
    <recommendedName>
        <fullName evidence="4">Secreted protein</fullName>
    </recommendedName>
</protein>